<keyword evidence="6" id="KW-0677">Repeat</keyword>
<evidence type="ECO:0000256" key="5">
    <source>
        <dbReference type="ARBA" id="ARBA00022525"/>
    </source>
</evidence>
<dbReference type="InterPro" id="IPR015679">
    <property type="entry name" value="PLipase_D_fam"/>
</dbReference>
<evidence type="ECO:0000313" key="12">
    <source>
        <dbReference type="Proteomes" id="UP000265366"/>
    </source>
</evidence>
<dbReference type="PROSITE" id="PS50035">
    <property type="entry name" value="PLD"/>
    <property type="match status" value="2"/>
</dbReference>
<dbReference type="Pfam" id="PF00614">
    <property type="entry name" value="PLDc"/>
    <property type="match status" value="1"/>
</dbReference>
<feature type="domain" description="PLD phosphodiesterase" evidence="10">
    <location>
        <begin position="152"/>
        <end position="175"/>
    </location>
</feature>
<dbReference type="PANTHER" id="PTHR18896:SF76">
    <property type="entry name" value="PHOSPHOLIPASE"/>
    <property type="match status" value="1"/>
</dbReference>
<reference evidence="11 12" key="1">
    <citation type="submission" date="2018-08" db="EMBL/GenBank/DDBJ databases">
        <title>Erythrobacter zhengii sp.nov., a bacterium isolated from deep-sea sediment.</title>
        <authorList>
            <person name="Fang C."/>
            <person name="Wu Y.-H."/>
            <person name="Sun C."/>
            <person name="Wang H."/>
            <person name="Cheng H."/>
            <person name="Meng F.-X."/>
            <person name="Wang C.-S."/>
            <person name="Xu X.-W."/>
        </authorList>
    </citation>
    <scope>NUCLEOTIDE SEQUENCE [LARGE SCALE GENOMIC DNA]</scope>
    <source>
        <strain evidence="11 12">CCTCC AB 2015396</strain>
    </source>
</reference>
<keyword evidence="7" id="KW-0378">Hydrolase</keyword>
<evidence type="ECO:0000256" key="8">
    <source>
        <dbReference type="ARBA" id="ARBA00023098"/>
    </source>
</evidence>
<dbReference type="InterPro" id="IPR025202">
    <property type="entry name" value="PLD-like_dom"/>
</dbReference>
<dbReference type="CDD" id="cd09143">
    <property type="entry name" value="PLDc_vPLD1_2_like_bac_2"/>
    <property type="match status" value="1"/>
</dbReference>
<keyword evidence="5" id="KW-0964">Secreted</keyword>
<dbReference type="Pfam" id="PF13091">
    <property type="entry name" value="PLDc_2"/>
    <property type="match status" value="1"/>
</dbReference>
<protein>
    <recommendedName>
        <fullName evidence="4">Phospholipase D</fullName>
    </recommendedName>
    <alternativeName>
        <fullName evidence="9">Choline phosphatase</fullName>
    </alternativeName>
</protein>
<dbReference type="EMBL" id="QXFM01000051">
    <property type="protein sequence ID" value="RIV90011.1"/>
    <property type="molecule type" value="Genomic_DNA"/>
</dbReference>
<organism evidence="11 12">
    <name type="scientific">Aurantiacibacter xanthus</name>
    <dbReference type="NCBI Taxonomy" id="1784712"/>
    <lineage>
        <taxon>Bacteria</taxon>
        <taxon>Pseudomonadati</taxon>
        <taxon>Pseudomonadota</taxon>
        <taxon>Alphaproteobacteria</taxon>
        <taxon>Sphingomonadales</taxon>
        <taxon>Erythrobacteraceae</taxon>
        <taxon>Aurantiacibacter</taxon>
    </lineage>
</organism>
<dbReference type="OrthoDB" id="8828485at2"/>
<comment type="caution">
    <text evidence="11">The sequence shown here is derived from an EMBL/GenBank/DDBJ whole genome shotgun (WGS) entry which is preliminary data.</text>
</comment>
<feature type="domain" description="PLD phosphodiesterase" evidence="10">
    <location>
        <begin position="362"/>
        <end position="389"/>
    </location>
</feature>
<evidence type="ECO:0000256" key="2">
    <source>
        <dbReference type="ARBA" id="ARBA00003145"/>
    </source>
</evidence>
<dbReference type="GO" id="GO:0009395">
    <property type="term" value="P:phospholipid catabolic process"/>
    <property type="evidence" value="ECO:0007669"/>
    <property type="project" value="TreeGrafter"/>
</dbReference>
<evidence type="ECO:0000256" key="6">
    <source>
        <dbReference type="ARBA" id="ARBA00022737"/>
    </source>
</evidence>
<accession>A0A3A1PAN4</accession>
<keyword evidence="8" id="KW-0443">Lipid metabolism</keyword>
<evidence type="ECO:0000256" key="7">
    <source>
        <dbReference type="ARBA" id="ARBA00022801"/>
    </source>
</evidence>
<comment type="catalytic activity">
    <reaction evidence="1">
        <text>a 1,2-diacyl-sn-glycero-3-phosphocholine + H2O = a 1,2-diacyl-sn-glycero-3-phosphate + choline + H(+)</text>
        <dbReference type="Rhea" id="RHEA:14445"/>
        <dbReference type="ChEBI" id="CHEBI:15354"/>
        <dbReference type="ChEBI" id="CHEBI:15377"/>
        <dbReference type="ChEBI" id="CHEBI:15378"/>
        <dbReference type="ChEBI" id="CHEBI:57643"/>
        <dbReference type="ChEBI" id="CHEBI:58608"/>
        <dbReference type="EC" id="3.1.4.4"/>
    </reaction>
</comment>
<sequence length="526" mass="59831">MPMARGTAEAQSQLSEFDDSSVEPGVWRYARARRVRVAVDGEEYFDLVQQAMLRARQRILLIGWDFDTRIHLTRGRRWYQRPFDGSYPSRLGSFILWLNRTKPGLEVRILKWSYSVFSLMMRGTMLFDLIRWARHRRIDFKFDTAHPLGCSHHQKIVVIDKQFAVCGGIDMTGGRWDTRAHHTDDPGRKLPRGTHYGPWHDVTMMMEGEVAGALEDLGRQRWIAAGGKPLKPSEKCEESAWPEGLDAHFEEVEIGIARTRAEHGDLPKIDEIETLFCKQILGARRFIYAENQYFASRAVCEAIAQRLAQPDPPEIVIVHPNSAQGWAEEQAMNPARAELVSALAELDQNHCFHLYVPYTDDRPIYVHAKLLIIDDEVLRIGSANFNNRSMGLDSECDVFIDARRPGNDHAREPIARIRHSLLAEHCGIDEEAVPGLLATYGSMAAMIAGVNSRGEGLQRRHLRPFHPEPMDETSRELALRETLDPEEPGDVFAILPAKNGLFRPGSLLAKARARARARLRRIRQVD</sequence>
<evidence type="ECO:0000256" key="1">
    <source>
        <dbReference type="ARBA" id="ARBA00000798"/>
    </source>
</evidence>
<dbReference type="PANTHER" id="PTHR18896">
    <property type="entry name" value="PHOSPHOLIPASE D"/>
    <property type="match status" value="1"/>
</dbReference>
<dbReference type="Gene3D" id="3.30.870.10">
    <property type="entry name" value="Endonuclease Chain A"/>
    <property type="match status" value="2"/>
</dbReference>
<dbReference type="SMART" id="SM00155">
    <property type="entry name" value="PLDc"/>
    <property type="match status" value="2"/>
</dbReference>
<evidence type="ECO:0000259" key="10">
    <source>
        <dbReference type="PROSITE" id="PS50035"/>
    </source>
</evidence>
<evidence type="ECO:0000256" key="3">
    <source>
        <dbReference type="ARBA" id="ARBA00004613"/>
    </source>
</evidence>
<dbReference type="AlphaFoldDB" id="A0A3A1PAN4"/>
<dbReference type="GO" id="GO:0004630">
    <property type="term" value="F:phospholipase D activity"/>
    <property type="evidence" value="ECO:0007669"/>
    <property type="project" value="UniProtKB-EC"/>
</dbReference>
<dbReference type="InterPro" id="IPR001736">
    <property type="entry name" value="PLipase_D/transphosphatidylase"/>
</dbReference>
<comment type="subcellular location">
    <subcellularLocation>
        <location evidence="3">Secreted</location>
    </subcellularLocation>
</comment>
<proteinExistence type="predicted"/>
<name>A0A3A1PAN4_9SPHN</name>
<evidence type="ECO:0000256" key="4">
    <source>
        <dbReference type="ARBA" id="ARBA00018392"/>
    </source>
</evidence>
<gene>
    <name evidence="11" type="ORF">D2V17_04980</name>
</gene>
<keyword evidence="12" id="KW-1185">Reference proteome</keyword>
<dbReference type="Proteomes" id="UP000265366">
    <property type="component" value="Unassembled WGS sequence"/>
</dbReference>
<dbReference type="SUPFAM" id="SSF56024">
    <property type="entry name" value="Phospholipase D/nuclease"/>
    <property type="match status" value="2"/>
</dbReference>
<dbReference type="GO" id="GO:0005576">
    <property type="term" value="C:extracellular region"/>
    <property type="evidence" value="ECO:0007669"/>
    <property type="project" value="UniProtKB-SubCell"/>
</dbReference>
<comment type="function">
    <text evidence="2">Could be a virulence factor.</text>
</comment>
<dbReference type="CDD" id="cd09140">
    <property type="entry name" value="PLDc_vPLD1_2_like_bac_1"/>
    <property type="match status" value="1"/>
</dbReference>
<evidence type="ECO:0000313" key="11">
    <source>
        <dbReference type="EMBL" id="RIV90011.1"/>
    </source>
</evidence>
<evidence type="ECO:0000256" key="9">
    <source>
        <dbReference type="ARBA" id="ARBA00029594"/>
    </source>
</evidence>